<proteinExistence type="predicted"/>
<dbReference type="PANTHER" id="PTHR11662">
    <property type="entry name" value="SOLUTE CARRIER FAMILY 17"/>
    <property type="match status" value="1"/>
</dbReference>
<keyword evidence="4 5" id="KW-0472">Membrane</keyword>
<evidence type="ECO:0000256" key="5">
    <source>
        <dbReference type="SAM" id="Phobius"/>
    </source>
</evidence>
<dbReference type="PANTHER" id="PTHR11662:SF285">
    <property type="entry name" value="HEXURONATE TRANSPORTER"/>
    <property type="match status" value="1"/>
</dbReference>
<keyword evidence="8" id="KW-1185">Reference proteome</keyword>
<feature type="transmembrane region" description="Helical" evidence="5">
    <location>
        <begin position="376"/>
        <end position="399"/>
    </location>
</feature>
<organism evidence="7 8">
    <name type="scientific">Sphingomonas arantia</name>
    <dbReference type="NCBI Taxonomy" id="1460676"/>
    <lineage>
        <taxon>Bacteria</taxon>
        <taxon>Pseudomonadati</taxon>
        <taxon>Pseudomonadota</taxon>
        <taxon>Alphaproteobacteria</taxon>
        <taxon>Sphingomonadales</taxon>
        <taxon>Sphingomonadaceae</taxon>
        <taxon>Sphingomonas</taxon>
    </lineage>
</organism>
<feature type="transmembrane region" description="Helical" evidence="5">
    <location>
        <begin position="79"/>
        <end position="103"/>
    </location>
</feature>
<protein>
    <submittedName>
        <fullName evidence="7">MFS transporter</fullName>
    </submittedName>
</protein>
<accession>A0ABW4U295</accession>
<evidence type="ECO:0000256" key="3">
    <source>
        <dbReference type="ARBA" id="ARBA00022989"/>
    </source>
</evidence>
<evidence type="ECO:0000256" key="1">
    <source>
        <dbReference type="ARBA" id="ARBA00004141"/>
    </source>
</evidence>
<feature type="transmembrane region" description="Helical" evidence="5">
    <location>
        <begin position="217"/>
        <end position="237"/>
    </location>
</feature>
<comment type="caution">
    <text evidence="7">The sequence shown here is derived from an EMBL/GenBank/DDBJ whole genome shotgun (WGS) entry which is preliminary data.</text>
</comment>
<evidence type="ECO:0000256" key="2">
    <source>
        <dbReference type="ARBA" id="ARBA00022692"/>
    </source>
</evidence>
<keyword evidence="2 5" id="KW-0812">Transmembrane</keyword>
<feature type="transmembrane region" description="Helical" evidence="5">
    <location>
        <begin position="162"/>
        <end position="185"/>
    </location>
</feature>
<dbReference type="InterPro" id="IPR036259">
    <property type="entry name" value="MFS_trans_sf"/>
</dbReference>
<dbReference type="Pfam" id="PF07690">
    <property type="entry name" value="MFS_1"/>
    <property type="match status" value="1"/>
</dbReference>
<feature type="domain" description="Major facilitator superfamily (MFS) profile" evidence="6">
    <location>
        <begin position="12"/>
        <end position="403"/>
    </location>
</feature>
<feature type="transmembrane region" description="Helical" evidence="5">
    <location>
        <begin position="345"/>
        <end position="364"/>
    </location>
</feature>
<reference evidence="8" key="1">
    <citation type="journal article" date="2019" name="Int. J. Syst. Evol. Microbiol.">
        <title>The Global Catalogue of Microorganisms (GCM) 10K type strain sequencing project: providing services to taxonomists for standard genome sequencing and annotation.</title>
        <authorList>
            <consortium name="The Broad Institute Genomics Platform"/>
            <consortium name="The Broad Institute Genome Sequencing Center for Infectious Disease"/>
            <person name="Wu L."/>
            <person name="Ma J."/>
        </authorList>
    </citation>
    <scope>NUCLEOTIDE SEQUENCE [LARGE SCALE GENOMIC DNA]</scope>
    <source>
        <strain evidence="8">CGMCC 1.12702</strain>
    </source>
</reference>
<dbReference type="RefSeq" id="WP_380930534.1">
    <property type="nucleotide sequence ID" value="NZ_JBHUGS010000003.1"/>
</dbReference>
<dbReference type="InterPro" id="IPR050382">
    <property type="entry name" value="MFS_Na/Anion_cotransporter"/>
</dbReference>
<comment type="subcellular location">
    <subcellularLocation>
        <location evidence="1">Membrane</location>
        <topology evidence="1">Multi-pass membrane protein</topology>
    </subcellularLocation>
</comment>
<dbReference type="Gene3D" id="1.20.1250.20">
    <property type="entry name" value="MFS general substrate transporter like domains"/>
    <property type="match status" value="2"/>
</dbReference>
<evidence type="ECO:0000259" key="6">
    <source>
        <dbReference type="PROSITE" id="PS50850"/>
    </source>
</evidence>
<evidence type="ECO:0000313" key="8">
    <source>
        <dbReference type="Proteomes" id="UP001597400"/>
    </source>
</evidence>
<keyword evidence="3 5" id="KW-1133">Transmembrane helix</keyword>
<dbReference type="SUPFAM" id="SSF103473">
    <property type="entry name" value="MFS general substrate transporter"/>
    <property type="match status" value="1"/>
</dbReference>
<evidence type="ECO:0000256" key="4">
    <source>
        <dbReference type="ARBA" id="ARBA00023136"/>
    </source>
</evidence>
<dbReference type="PROSITE" id="PS50850">
    <property type="entry name" value="MFS"/>
    <property type="match status" value="1"/>
</dbReference>
<gene>
    <name evidence="7" type="ORF">ACFSGX_13060</name>
</gene>
<dbReference type="EMBL" id="JBHUGS010000003">
    <property type="protein sequence ID" value="MFD1951698.1"/>
    <property type="molecule type" value="Genomic_DNA"/>
</dbReference>
<dbReference type="InterPro" id="IPR020846">
    <property type="entry name" value="MFS_dom"/>
</dbReference>
<sequence length="417" mass="44717">MEQPVNGRRWAIVVLAFTAIMLNYVDRQVIALLKPMLQDEYGWSDRDYSHMASAFQFCAAVSFLGTGWFIDRIGLRRGFAIGVAAWSLAGMAHAFVSTVSGFIGVRALLGAAESIGTPAQVKTAATYFPPEQRSLMLGIGNMASNFGAVAAPLAIPPLALWLGWRAAFLITGGLGLVWVVVWLLVTPRTARTPDGAVVDAPADAVPWGRMLRDRRQWAIVAAKALSDQCWWFLLFFMPDLFHRMFGLSQGQLGLPIAFIYFLAALGSLSGGLLPTWLLRRGVPMNRARKGSMLLYAILILPVPAVLLTADAWVAAGLLGLGLFAHQGFSTNVFGMTADIFPARMIGTAIGIGAFAGNLSGMAMIEAAGFSLDNGYGYGPLLMVCGGSYLVALLLVHLLVPRLTLAEPGSFRTVPTGH</sequence>
<feature type="transmembrane region" description="Helical" evidence="5">
    <location>
        <begin position="290"/>
        <end position="306"/>
    </location>
</feature>
<name>A0ABW4U295_9SPHN</name>
<feature type="transmembrane region" description="Helical" evidence="5">
    <location>
        <begin position="51"/>
        <end position="70"/>
    </location>
</feature>
<dbReference type="Proteomes" id="UP001597400">
    <property type="component" value="Unassembled WGS sequence"/>
</dbReference>
<feature type="transmembrane region" description="Helical" evidence="5">
    <location>
        <begin position="312"/>
        <end position="333"/>
    </location>
</feature>
<feature type="transmembrane region" description="Helical" evidence="5">
    <location>
        <begin position="257"/>
        <end position="278"/>
    </location>
</feature>
<dbReference type="InterPro" id="IPR011701">
    <property type="entry name" value="MFS"/>
</dbReference>
<evidence type="ECO:0000313" key="7">
    <source>
        <dbReference type="EMBL" id="MFD1951698.1"/>
    </source>
</evidence>